<evidence type="ECO:0000313" key="1">
    <source>
        <dbReference type="EMBL" id="MFC4233544.1"/>
    </source>
</evidence>
<keyword evidence="2" id="KW-1185">Reference proteome</keyword>
<accession>A0ABV8PZR3</accession>
<proteinExistence type="predicted"/>
<reference evidence="2" key="1">
    <citation type="journal article" date="2019" name="Int. J. Syst. Evol. Microbiol.">
        <title>The Global Catalogue of Microorganisms (GCM) 10K type strain sequencing project: providing services to taxonomists for standard genome sequencing and annotation.</title>
        <authorList>
            <consortium name="The Broad Institute Genomics Platform"/>
            <consortium name="The Broad Institute Genome Sequencing Center for Infectious Disease"/>
            <person name="Wu L."/>
            <person name="Ma J."/>
        </authorList>
    </citation>
    <scope>NUCLEOTIDE SEQUENCE [LARGE SCALE GENOMIC DNA]</scope>
    <source>
        <strain evidence="2">CECT 8010</strain>
    </source>
</reference>
<dbReference type="EMBL" id="JBHSDC010000031">
    <property type="protein sequence ID" value="MFC4233544.1"/>
    <property type="molecule type" value="Genomic_DNA"/>
</dbReference>
<evidence type="ECO:0000313" key="2">
    <source>
        <dbReference type="Proteomes" id="UP001595906"/>
    </source>
</evidence>
<sequence length="65" mass="7338">MKTQTTNFFNALNANALNTLTTEVKETLATNMDSNKSSLKAIDFWNLQRIQKSRTCGRFPGISVR</sequence>
<gene>
    <name evidence="1" type="ORF">ACFOW1_16705</name>
</gene>
<protein>
    <submittedName>
        <fullName evidence="1">Uncharacterized protein</fullName>
    </submittedName>
</protein>
<comment type="caution">
    <text evidence="1">The sequence shown here is derived from an EMBL/GenBank/DDBJ whole genome shotgun (WGS) entry which is preliminary data.</text>
</comment>
<dbReference type="RefSeq" id="WP_379015874.1">
    <property type="nucleotide sequence ID" value="NZ_JBHSDC010000031.1"/>
</dbReference>
<organism evidence="1 2">
    <name type="scientific">Parasediminibacterium paludis</name>
    <dbReference type="NCBI Taxonomy" id="908966"/>
    <lineage>
        <taxon>Bacteria</taxon>
        <taxon>Pseudomonadati</taxon>
        <taxon>Bacteroidota</taxon>
        <taxon>Chitinophagia</taxon>
        <taxon>Chitinophagales</taxon>
        <taxon>Chitinophagaceae</taxon>
        <taxon>Parasediminibacterium</taxon>
    </lineage>
</organism>
<dbReference type="Proteomes" id="UP001595906">
    <property type="component" value="Unassembled WGS sequence"/>
</dbReference>
<name>A0ABV8PZR3_9BACT</name>